<gene>
    <name evidence="2" type="ORF">MNBD_PLANCTO03-960</name>
</gene>
<keyword evidence="1" id="KW-1133">Transmembrane helix</keyword>
<evidence type="ECO:0000256" key="1">
    <source>
        <dbReference type="SAM" id="Phobius"/>
    </source>
</evidence>
<dbReference type="AlphaFoldDB" id="A0A3B1E979"/>
<sequence length="138" mass="15202">GFPLPCLWYSVRGEVKTTPQSVTLVNEHIVGGLVIAGEPSARVRDFHALPLLPIWPRVLGNIAFWSLIWWLVPTALIAWRRRRRSRRGLCQGCGYDLVGIAVGEDKQTTCPECGAAWKLSEDPAPQSPALEETREGGG</sequence>
<protein>
    <submittedName>
        <fullName evidence="2">Uncharacterized protein</fullName>
    </submittedName>
</protein>
<proteinExistence type="predicted"/>
<name>A0A3B1E979_9ZZZZ</name>
<reference evidence="2" key="1">
    <citation type="submission" date="2018-06" db="EMBL/GenBank/DDBJ databases">
        <authorList>
            <person name="Zhirakovskaya E."/>
        </authorList>
    </citation>
    <scope>NUCLEOTIDE SEQUENCE</scope>
</reference>
<evidence type="ECO:0000313" key="2">
    <source>
        <dbReference type="EMBL" id="VAX42787.1"/>
    </source>
</evidence>
<feature type="transmembrane region" description="Helical" evidence="1">
    <location>
        <begin position="58"/>
        <end position="79"/>
    </location>
</feature>
<keyword evidence="1" id="KW-0812">Transmembrane</keyword>
<accession>A0A3B1E979</accession>
<keyword evidence="1" id="KW-0472">Membrane</keyword>
<organism evidence="2">
    <name type="scientific">hydrothermal vent metagenome</name>
    <dbReference type="NCBI Taxonomy" id="652676"/>
    <lineage>
        <taxon>unclassified sequences</taxon>
        <taxon>metagenomes</taxon>
        <taxon>ecological metagenomes</taxon>
    </lineage>
</organism>
<dbReference type="EMBL" id="UOGK01000750">
    <property type="protein sequence ID" value="VAX42787.1"/>
    <property type="molecule type" value="Genomic_DNA"/>
</dbReference>
<feature type="non-terminal residue" evidence="2">
    <location>
        <position position="1"/>
    </location>
</feature>